<organism evidence="1 2">
    <name type="scientific">Penicillium argentinense</name>
    <dbReference type="NCBI Taxonomy" id="1131581"/>
    <lineage>
        <taxon>Eukaryota</taxon>
        <taxon>Fungi</taxon>
        <taxon>Dikarya</taxon>
        <taxon>Ascomycota</taxon>
        <taxon>Pezizomycotina</taxon>
        <taxon>Eurotiomycetes</taxon>
        <taxon>Eurotiomycetidae</taxon>
        <taxon>Eurotiales</taxon>
        <taxon>Aspergillaceae</taxon>
        <taxon>Penicillium</taxon>
    </lineage>
</organism>
<keyword evidence="2" id="KW-1185">Reference proteome</keyword>
<dbReference type="Proteomes" id="UP001149074">
    <property type="component" value="Unassembled WGS sequence"/>
</dbReference>
<gene>
    <name evidence="1" type="ORF">N7532_002783</name>
</gene>
<sequence>MPSVDLLGGIDTILGKVKSNSYSSQFDMDLEVTSLIQSAHDSHLVFQLCSTSIFNYAIDLPLVSVSTDGLSLPEVYTLSMCLEVALYLTAIY</sequence>
<evidence type="ECO:0000313" key="1">
    <source>
        <dbReference type="EMBL" id="KAJ5110138.1"/>
    </source>
</evidence>
<dbReference type="RefSeq" id="XP_056478249.1">
    <property type="nucleotide sequence ID" value="XM_056615277.1"/>
</dbReference>
<dbReference type="EMBL" id="JAPQKI010000003">
    <property type="protein sequence ID" value="KAJ5110138.1"/>
    <property type="molecule type" value="Genomic_DNA"/>
</dbReference>
<name>A0A9W9G138_9EURO</name>
<dbReference type="InterPro" id="IPR052766">
    <property type="entry name" value="S41A_metabolite_peptidase"/>
</dbReference>
<reference evidence="1" key="1">
    <citation type="submission" date="2022-11" db="EMBL/GenBank/DDBJ databases">
        <authorList>
            <person name="Petersen C."/>
        </authorList>
    </citation>
    <scope>NUCLEOTIDE SEQUENCE</scope>
    <source>
        <strain evidence="1">IBT 30761</strain>
    </source>
</reference>
<accession>A0A9W9G138</accession>
<evidence type="ECO:0000313" key="2">
    <source>
        <dbReference type="Proteomes" id="UP001149074"/>
    </source>
</evidence>
<comment type="caution">
    <text evidence="1">The sequence shown here is derived from an EMBL/GenBank/DDBJ whole genome shotgun (WGS) entry which is preliminary data.</text>
</comment>
<dbReference type="GeneID" id="81354256"/>
<protein>
    <submittedName>
        <fullName evidence="1">Uncharacterized protein</fullName>
    </submittedName>
</protein>
<dbReference type="PANTHER" id="PTHR37049:SF4">
    <property type="entry name" value="RHODANESE DOMAIN-CONTAINING PROTEIN"/>
    <property type="match status" value="1"/>
</dbReference>
<proteinExistence type="predicted"/>
<dbReference type="OrthoDB" id="27214at2759"/>
<dbReference type="AlphaFoldDB" id="A0A9W9G138"/>
<dbReference type="PANTHER" id="PTHR37049">
    <property type="entry name" value="PEPTIDASE S41 FAMILY PROTEIN"/>
    <property type="match status" value="1"/>
</dbReference>
<reference evidence="1" key="2">
    <citation type="journal article" date="2023" name="IMA Fungus">
        <title>Comparative genomic study of the Penicillium genus elucidates a diverse pangenome and 15 lateral gene transfer events.</title>
        <authorList>
            <person name="Petersen C."/>
            <person name="Sorensen T."/>
            <person name="Nielsen M.R."/>
            <person name="Sondergaard T.E."/>
            <person name="Sorensen J.L."/>
            <person name="Fitzpatrick D.A."/>
            <person name="Frisvad J.C."/>
            <person name="Nielsen K.L."/>
        </authorList>
    </citation>
    <scope>NUCLEOTIDE SEQUENCE</scope>
    <source>
        <strain evidence="1">IBT 30761</strain>
    </source>
</reference>